<dbReference type="Proteomes" id="UP000002668">
    <property type="component" value="Genome"/>
</dbReference>
<organism evidence="2">
    <name type="scientific">Leptosphaeria maculans (strain JN3 / isolate v23.1.3 / race Av1-4-5-6-7-8)</name>
    <name type="common">Blackleg fungus</name>
    <name type="synonym">Phoma lingam</name>
    <dbReference type="NCBI Taxonomy" id="985895"/>
    <lineage>
        <taxon>Eukaryota</taxon>
        <taxon>Fungi</taxon>
        <taxon>Dikarya</taxon>
        <taxon>Ascomycota</taxon>
        <taxon>Pezizomycotina</taxon>
        <taxon>Dothideomycetes</taxon>
        <taxon>Pleosporomycetidae</taxon>
        <taxon>Pleosporales</taxon>
        <taxon>Pleosporineae</taxon>
        <taxon>Leptosphaeriaceae</taxon>
        <taxon>Plenodomus</taxon>
        <taxon>Plenodomus lingam/Leptosphaeria maculans species complex</taxon>
    </lineage>
</organism>
<protein>
    <submittedName>
        <fullName evidence="1">Predicted protein</fullName>
    </submittedName>
</protein>
<keyword evidence="2" id="KW-1185">Reference proteome</keyword>
<dbReference type="AlphaFoldDB" id="E5A2J0"/>
<evidence type="ECO:0000313" key="2">
    <source>
        <dbReference type="Proteomes" id="UP000002668"/>
    </source>
</evidence>
<proteinExistence type="predicted"/>
<reference evidence="2" key="1">
    <citation type="journal article" date="2011" name="Nat. Commun.">
        <title>Effector diversification within compartments of the Leptosphaeria maculans genome affected by Repeat-Induced Point mutations.</title>
        <authorList>
            <person name="Rouxel T."/>
            <person name="Grandaubert J."/>
            <person name="Hane J.K."/>
            <person name="Hoede C."/>
            <person name="van de Wouw A.P."/>
            <person name="Couloux A."/>
            <person name="Dominguez V."/>
            <person name="Anthouard V."/>
            <person name="Bally P."/>
            <person name="Bourras S."/>
            <person name="Cozijnsen A.J."/>
            <person name="Ciuffetti L.M."/>
            <person name="Degrave A."/>
            <person name="Dilmaghani A."/>
            <person name="Duret L."/>
            <person name="Fudal I."/>
            <person name="Goodwin S.B."/>
            <person name="Gout L."/>
            <person name="Glaser N."/>
            <person name="Linglin J."/>
            <person name="Kema G.H.J."/>
            <person name="Lapalu N."/>
            <person name="Lawrence C.B."/>
            <person name="May K."/>
            <person name="Meyer M."/>
            <person name="Ollivier B."/>
            <person name="Poulain J."/>
            <person name="Schoch C.L."/>
            <person name="Simon A."/>
            <person name="Spatafora J.W."/>
            <person name="Stachowiak A."/>
            <person name="Turgeon B.G."/>
            <person name="Tyler B.M."/>
            <person name="Vincent D."/>
            <person name="Weissenbach J."/>
            <person name="Amselem J."/>
            <person name="Quesneville H."/>
            <person name="Oliver R.P."/>
            <person name="Wincker P."/>
            <person name="Balesdent M.-H."/>
            <person name="Howlett B.J."/>
        </authorList>
    </citation>
    <scope>NUCLEOTIDE SEQUENCE [LARGE SCALE GENOMIC DNA]</scope>
    <source>
        <strain evidence="2">JN3 / isolate v23.1.3 / race Av1-4-5-6-7-8</strain>
    </source>
</reference>
<sequence length="42" mass="4649">MGLRRACVPALRYQSAEHTQPLSRTQCCEDGNPAPFTTVTLE</sequence>
<accession>E5A2J0</accession>
<dbReference type="HOGENOM" id="CLU_3260682_0_0_1"/>
<dbReference type="EMBL" id="FP929132">
    <property type="protein sequence ID" value="CBX97786.1"/>
    <property type="molecule type" value="Genomic_DNA"/>
</dbReference>
<gene>
    <name evidence="1" type="ORF">LEMA_P091950.1</name>
</gene>
<dbReference type="InParanoid" id="E5A2J0"/>
<name>E5A2J0_LEPMJ</name>
<dbReference type="VEuPathDB" id="FungiDB:LEMA_P091950.1"/>
<evidence type="ECO:0000313" key="1">
    <source>
        <dbReference type="EMBL" id="CBX97786.1"/>
    </source>
</evidence>